<dbReference type="EMBL" id="JAYKXP010000327">
    <property type="protein sequence ID" value="KAK7015178.1"/>
    <property type="molecule type" value="Genomic_DNA"/>
</dbReference>
<dbReference type="AlphaFoldDB" id="A0AAW0AQX8"/>
<comment type="caution">
    <text evidence="2">The sequence shown here is derived from an EMBL/GenBank/DDBJ whole genome shotgun (WGS) entry which is preliminary data.</text>
</comment>
<name>A0AAW0AQX8_9AGAR</name>
<feature type="compositionally biased region" description="Polar residues" evidence="1">
    <location>
        <begin position="81"/>
        <end position="98"/>
    </location>
</feature>
<reference evidence="2 3" key="1">
    <citation type="submission" date="2024-01" db="EMBL/GenBank/DDBJ databases">
        <title>A draft genome for a cacao thread blight-causing isolate of Paramarasmius palmivorus.</title>
        <authorList>
            <person name="Baruah I.K."/>
            <person name="Bukari Y."/>
            <person name="Amoako-Attah I."/>
            <person name="Meinhardt L.W."/>
            <person name="Bailey B.A."/>
            <person name="Cohen S.P."/>
        </authorList>
    </citation>
    <scope>NUCLEOTIDE SEQUENCE [LARGE SCALE GENOMIC DNA]</scope>
    <source>
        <strain evidence="2 3">GH-12</strain>
    </source>
</reference>
<dbReference type="Proteomes" id="UP001383192">
    <property type="component" value="Unassembled WGS sequence"/>
</dbReference>
<evidence type="ECO:0000313" key="2">
    <source>
        <dbReference type="EMBL" id="KAK7015178.1"/>
    </source>
</evidence>
<evidence type="ECO:0000313" key="3">
    <source>
        <dbReference type="Proteomes" id="UP001383192"/>
    </source>
</evidence>
<accession>A0AAW0AQX8</accession>
<proteinExistence type="predicted"/>
<gene>
    <name evidence="2" type="ORF">VNI00_019172</name>
</gene>
<protein>
    <submittedName>
        <fullName evidence="2">Uncharacterized protein</fullName>
    </submittedName>
</protein>
<sequence length="201" mass="22045">MDPAQTPEVQFLKFNWSSDIAQILGPESSQMNVYQTAAVFGIDLFEPPLASSPSGIATRKRRKKERKTRQERKAKRARLNENANRSTTSGSQTPSKSQRIVIDLTEDDTIDLTAYASEDEEASPPARNASIATAEGSQKASPSNSASTSSSHKGKARAVEVDDFENEANEEDENPAEQVCFREAGLLFTRSHCSEGSGWQF</sequence>
<organism evidence="2 3">
    <name type="scientific">Paramarasmius palmivorus</name>
    <dbReference type="NCBI Taxonomy" id="297713"/>
    <lineage>
        <taxon>Eukaryota</taxon>
        <taxon>Fungi</taxon>
        <taxon>Dikarya</taxon>
        <taxon>Basidiomycota</taxon>
        <taxon>Agaricomycotina</taxon>
        <taxon>Agaricomycetes</taxon>
        <taxon>Agaricomycetidae</taxon>
        <taxon>Agaricales</taxon>
        <taxon>Marasmiineae</taxon>
        <taxon>Marasmiaceae</taxon>
        <taxon>Paramarasmius</taxon>
    </lineage>
</organism>
<feature type="compositionally biased region" description="Basic residues" evidence="1">
    <location>
        <begin position="58"/>
        <end position="77"/>
    </location>
</feature>
<evidence type="ECO:0000256" key="1">
    <source>
        <dbReference type="SAM" id="MobiDB-lite"/>
    </source>
</evidence>
<feature type="region of interest" description="Disordered" evidence="1">
    <location>
        <begin position="46"/>
        <end position="101"/>
    </location>
</feature>
<feature type="region of interest" description="Disordered" evidence="1">
    <location>
        <begin position="115"/>
        <end position="177"/>
    </location>
</feature>
<feature type="compositionally biased region" description="Low complexity" evidence="1">
    <location>
        <begin position="137"/>
        <end position="151"/>
    </location>
</feature>
<feature type="compositionally biased region" description="Acidic residues" evidence="1">
    <location>
        <begin position="161"/>
        <end position="175"/>
    </location>
</feature>
<keyword evidence="3" id="KW-1185">Reference proteome</keyword>